<dbReference type="Proteomes" id="UP000235388">
    <property type="component" value="Unassembled WGS sequence"/>
</dbReference>
<accession>A0A2N5V517</accession>
<name>A0A2N5V517_9BASI</name>
<evidence type="ECO:0000313" key="7">
    <source>
        <dbReference type="Proteomes" id="UP000235392"/>
    </source>
</evidence>
<evidence type="ECO:0000256" key="1">
    <source>
        <dbReference type="SAM" id="MobiDB-lite"/>
    </source>
</evidence>
<protein>
    <submittedName>
        <fullName evidence="5">Uncharacterized protein</fullName>
    </submittedName>
</protein>
<evidence type="ECO:0000313" key="4">
    <source>
        <dbReference type="EMBL" id="PLW34794.1"/>
    </source>
</evidence>
<feature type="region of interest" description="Disordered" evidence="1">
    <location>
        <begin position="35"/>
        <end position="67"/>
    </location>
</feature>
<keyword evidence="6" id="KW-1185">Reference proteome</keyword>
<dbReference type="Proteomes" id="UP000235392">
    <property type="component" value="Unassembled WGS sequence"/>
</dbReference>
<dbReference type="AlphaFoldDB" id="A0A2N5V517"/>
<proteinExistence type="predicted"/>
<evidence type="ECO:0000313" key="3">
    <source>
        <dbReference type="EMBL" id="PLW10000.1"/>
    </source>
</evidence>
<evidence type="ECO:0000313" key="2">
    <source>
        <dbReference type="EMBL" id="PLW07665.1"/>
    </source>
</evidence>
<dbReference type="EMBL" id="PGCI01000190">
    <property type="protein sequence ID" value="PLW34794.1"/>
    <property type="molecule type" value="Genomic_DNA"/>
</dbReference>
<gene>
    <name evidence="5" type="ORF">PCANC_09550</name>
    <name evidence="3" type="ORF">PCANC_19789</name>
    <name evidence="4" type="ORF">PCASD_12659</name>
    <name evidence="2" type="ORF">PCASD_21725</name>
</gene>
<comment type="caution">
    <text evidence="5">The sequence shown here is derived from an EMBL/GenBank/DDBJ whole genome shotgun (WGS) entry which is preliminary data.</text>
</comment>
<evidence type="ECO:0000313" key="5">
    <source>
        <dbReference type="EMBL" id="PLW45070.1"/>
    </source>
</evidence>
<organism evidence="5 6">
    <name type="scientific">Puccinia coronata f. sp. avenae</name>
    <dbReference type="NCBI Taxonomy" id="200324"/>
    <lineage>
        <taxon>Eukaryota</taxon>
        <taxon>Fungi</taxon>
        <taxon>Dikarya</taxon>
        <taxon>Basidiomycota</taxon>
        <taxon>Pucciniomycotina</taxon>
        <taxon>Pucciniomycetes</taxon>
        <taxon>Pucciniales</taxon>
        <taxon>Pucciniaceae</taxon>
        <taxon>Puccinia</taxon>
    </lineage>
</organism>
<dbReference type="EMBL" id="PGCI01001114">
    <property type="protein sequence ID" value="PLW07665.1"/>
    <property type="molecule type" value="Genomic_DNA"/>
</dbReference>
<sequence length="67" mass="7282">MNLRSDSTNLLRPPSKGSLRDLLSDLALGFSILEPRRGRQGKTRPKAETAMGWAPEAESAAPAHRPT</sequence>
<reference evidence="6 7" key="1">
    <citation type="submission" date="2017-11" db="EMBL/GenBank/DDBJ databases">
        <title>De novo assembly and phasing of dikaryotic genomes from two isolates of Puccinia coronata f. sp. avenae, the causal agent of oat crown rust.</title>
        <authorList>
            <person name="Miller M.E."/>
            <person name="Zhang Y."/>
            <person name="Omidvar V."/>
            <person name="Sperschneider J."/>
            <person name="Schwessinger B."/>
            <person name="Raley C."/>
            <person name="Palmer J.M."/>
            <person name="Garnica D."/>
            <person name="Upadhyaya N."/>
            <person name="Rathjen J."/>
            <person name="Taylor J.M."/>
            <person name="Park R.F."/>
            <person name="Dodds P.N."/>
            <person name="Hirsch C.D."/>
            <person name="Kianian S.F."/>
            <person name="Figueroa M."/>
        </authorList>
    </citation>
    <scope>NUCLEOTIDE SEQUENCE [LARGE SCALE GENOMIC DNA]</scope>
    <source>
        <strain evidence="5">12NC29</strain>
        <strain evidence="2">12SD80</strain>
    </source>
</reference>
<dbReference type="EMBL" id="PGCJ01000131">
    <property type="protein sequence ID" value="PLW45070.1"/>
    <property type="molecule type" value="Genomic_DNA"/>
</dbReference>
<evidence type="ECO:0000313" key="6">
    <source>
        <dbReference type="Proteomes" id="UP000235388"/>
    </source>
</evidence>
<dbReference type="EMBL" id="PGCJ01001079">
    <property type="protein sequence ID" value="PLW10000.1"/>
    <property type="molecule type" value="Genomic_DNA"/>
</dbReference>